<dbReference type="Gene3D" id="3.40.50.300">
    <property type="entry name" value="P-loop containing nucleotide triphosphate hydrolases"/>
    <property type="match status" value="1"/>
</dbReference>
<dbReference type="NCBIfam" id="TIGR01613">
    <property type="entry name" value="primase_Cterm"/>
    <property type="match status" value="1"/>
</dbReference>
<keyword evidence="6" id="KW-1185">Reference proteome</keyword>
<dbReference type="EMBL" id="JBHUGA010000058">
    <property type="protein sequence ID" value="MFD1847502.1"/>
    <property type="molecule type" value="Genomic_DNA"/>
</dbReference>
<dbReference type="InterPro" id="IPR051620">
    <property type="entry name" value="ORF904-like_C"/>
</dbReference>
<feature type="domain" description="SF3 helicase" evidence="4">
    <location>
        <begin position="819"/>
        <end position="981"/>
    </location>
</feature>
<keyword evidence="1" id="KW-0547">Nucleotide-binding</keyword>
<name>A0ABW4Q9X5_9MICC</name>
<evidence type="ECO:0000259" key="4">
    <source>
        <dbReference type="PROSITE" id="PS51206"/>
    </source>
</evidence>
<comment type="caution">
    <text evidence="5">The sequence shown here is derived from an EMBL/GenBank/DDBJ whole genome shotgun (WGS) entry which is preliminary data.</text>
</comment>
<keyword evidence="3" id="KW-0067">ATP-binding</keyword>
<proteinExistence type="predicted"/>
<dbReference type="PANTHER" id="PTHR35372:SF2">
    <property type="entry name" value="SF3 HELICASE DOMAIN-CONTAINING PROTEIN"/>
    <property type="match status" value="1"/>
</dbReference>
<evidence type="ECO:0000313" key="6">
    <source>
        <dbReference type="Proteomes" id="UP001597307"/>
    </source>
</evidence>
<evidence type="ECO:0000256" key="1">
    <source>
        <dbReference type="ARBA" id="ARBA00022741"/>
    </source>
</evidence>
<accession>A0ABW4Q9X5</accession>
<gene>
    <name evidence="5" type="ORF">ACFSFX_12975</name>
</gene>
<organism evidence="5 6">
    <name type="scientific">Arthrobacter flavus</name>
    <dbReference type="NCBI Taxonomy" id="95172"/>
    <lineage>
        <taxon>Bacteria</taxon>
        <taxon>Bacillati</taxon>
        <taxon>Actinomycetota</taxon>
        <taxon>Actinomycetes</taxon>
        <taxon>Micrococcales</taxon>
        <taxon>Micrococcaceae</taxon>
        <taxon>Arthrobacter</taxon>
    </lineage>
</organism>
<evidence type="ECO:0000313" key="5">
    <source>
        <dbReference type="EMBL" id="MFD1847502.1"/>
    </source>
</evidence>
<dbReference type="Pfam" id="PF08706">
    <property type="entry name" value="D5_N"/>
    <property type="match status" value="1"/>
</dbReference>
<dbReference type="PANTHER" id="PTHR35372">
    <property type="entry name" value="ATP BINDING PROTEIN-RELATED"/>
    <property type="match status" value="1"/>
</dbReference>
<reference evidence="6" key="1">
    <citation type="journal article" date="2019" name="Int. J. Syst. Evol. Microbiol.">
        <title>The Global Catalogue of Microorganisms (GCM) 10K type strain sequencing project: providing services to taxonomists for standard genome sequencing and annotation.</title>
        <authorList>
            <consortium name="The Broad Institute Genomics Platform"/>
            <consortium name="The Broad Institute Genome Sequencing Center for Infectious Disease"/>
            <person name="Wu L."/>
            <person name="Ma J."/>
        </authorList>
    </citation>
    <scope>NUCLEOTIDE SEQUENCE [LARGE SCALE GENOMIC DNA]</scope>
    <source>
        <strain evidence="6">JCM 11496</strain>
    </source>
</reference>
<dbReference type="InterPro" id="IPR027417">
    <property type="entry name" value="P-loop_NTPase"/>
</dbReference>
<sequence length="1157" mass="126009">MSLENLSTLEELQAEAERFYTALFERSPRSDSGYIAIKRARRVTPSDPESETKPAKTLWLPLNCGPTAYAEAVLESLKYDEVYTSVTPHTEITTKFGSQGTRTTLCPTQILHFDLDSGKEGTPESQDELVGLALEVFGGAKLPIHLLVSSGQGLHAYTHLESPLVLPAQQELLLRAAEWIRAEFESRGFSVDHGVTSDAARILRPAGSLHKKDPASPKVVRVLSEDAAPPVALSRLDDLFPSVDITRPGARIPVADDNRPGTQLSLRLDVRRAIEALGWSLVSAAAGTEKWTANLKTAASHLNGDVYLNDDLPKLYIYSETTAAHFGLRTKAGYTSFALVALLLCAGDFKLATRLAYRFMDTPEKLLDLLKRFGTADAPQLTELLDLARSNTSAWPAGLTKRHRVYLTTRGVSPDVAAGRGYKSLAAGEQPKPKKLKFTATADAIQIPVHRLGGEVMLEARFDEPYAATDAKGKVASAILSQKSANHRQNGLDVHPDCAPALSNTSLDLAVVVAEASFAAPVEFKATPHYASVDADAVLSAARRENLDVAVCSAFSWSRTITPLGSSTGQSSGAVLASCWDGVPLAGRRVYLIGREHWQKAFDLVLLAKLLSEAGADVRFVSVPRTDRTAAPTSGSASVRSVGDYLASSVRSSAPLTELLAAALPLEEASFRSHTLVADDASRYRHSAEALIKGGVFLFDATNQKWMINKGAHFATDLAQTPRRALLDLLERDYLDVSRTHYVTDAVKACQQDERLARTVEQLETPESLLNTPAGVLDLTSGKTRPRVTGDAYTQVTGASVVPDYSGIVNSSFERFMEETFRSDQELIGYMQLLLGMAMFGFNPEILALCLGSGRNGKSVLWQQIARLLGTYAAFAPSALLSGEGKEHQYATLQGIRLLIASETNEGTVLDSVAVKELTKTDGLPAAKKYGQPFTVTPRYLTVLMTNFEPTIRVSDPGTWDRIKLIPFNNYVREEDRDRTLPGKLWVERDLIFSWMAEGARLISEKGFVLPRIAAIDSATDRYRQDQDLLGSFITEQVVLDPNHKVKRSTLTEAIGEWLKAEQGLLKPWSTPHISKELTQRKDKLGIQLAKVNGEFHWLGMGLRAAVGAPGTDRSNVRELHPVMEAARHEPPPLAATGTEGAHVAALHVPSDTEITL</sequence>
<dbReference type="InterPro" id="IPR006500">
    <property type="entry name" value="Helicase_put_C_phage/plasmid"/>
</dbReference>
<keyword evidence="2" id="KW-0378">Hydrolase</keyword>
<dbReference type="InterPro" id="IPR045455">
    <property type="entry name" value="NrS-1_pol-like_helicase"/>
</dbReference>
<dbReference type="InterPro" id="IPR014818">
    <property type="entry name" value="Phage/plasmid_primase_P4_C"/>
</dbReference>
<evidence type="ECO:0000256" key="2">
    <source>
        <dbReference type="ARBA" id="ARBA00022801"/>
    </source>
</evidence>
<dbReference type="Proteomes" id="UP001597307">
    <property type="component" value="Unassembled WGS sequence"/>
</dbReference>
<protein>
    <submittedName>
        <fullName evidence="5">Phage/plasmid primase, P4 family</fullName>
    </submittedName>
</protein>
<dbReference type="Pfam" id="PF19263">
    <property type="entry name" value="DUF5906"/>
    <property type="match status" value="1"/>
</dbReference>
<dbReference type="SUPFAM" id="SSF52540">
    <property type="entry name" value="P-loop containing nucleoside triphosphate hydrolases"/>
    <property type="match status" value="1"/>
</dbReference>
<dbReference type="InterPro" id="IPR014015">
    <property type="entry name" value="Helicase_SF3_DNA-vir"/>
</dbReference>
<dbReference type="PROSITE" id="PS51206">
    <property type="entry name" value="SF3_HELICASE_1"/>
    <property type="match status" value="1"/>
</dbReference>
<evidence type="ECO:0000256" key="3">
    <source>
        <dbReference type="ARBA" id="ARBA00022840"/>
    </source>
</evidence>
<dbReference type="RefSeq" id="WP_343882408.1">
    <property type="nucleotide sequence ID" value="NZ_BAAAIJ010000063.1"/>
</dbReference>